<reference evidence="1" key="1">
    <citation type="journal article" date="2015" name="Genome Biol. Evol.">
        <title>Organellar Genomes of White Spruce (Picea glauca): Assembly and Annotation.</title>
        <authorList>
            <person name="Jackman S.D."/>
            <person name="Warren R.L."/>
            <person name="Gibb E.A."/>
            <person name="Vandervalk B.P."/>
            <person name="Mohamadi H."/>
            <person name="Chu J."/>
            <person name="Raymond A."/>
            <person name="Pleasance S."/>
            <person name="Coope R."/>
            <person name="Wildung M.R."/>
            <person name="Ritland C.E."/>
            <person name="Bousquet J."/>
            <person name="Jones S.J."/>
            <person name="Bohlmann J."/>
            <person name="Birol I."/>
        </authorList>
    </citation>
    <scope>NUCLEOTIDE SEQUENCE [LARGE SCALE GENOMIC DNA]</scope>
    <source>
        <tissue evidence="1">Flushing bud</tissue>
    </source>
</reference>
<organism evidence="1">
    <name type="scientific">Picea glauca</name>
    <name type="common">White spruce</name>
    <name type="synonym">Pinus glauca</name>
    <dbReference type="NCBI Taxonomy" id="3330"/>
    <lineage>
        <taxon>Eukaryota</taxon>
        <taxon>Viridiplantae</taxon>
        <taxon>Streptophyta</taxon>
        <taxon>Embryophyta</taxon>
        <taxon>Tracheophyta</taxon>
        <taxon>Spermatophyta</taxon>
        <taxon>Pinopsida</taxon>
        <taxon>Pinidae</taxon>
        <taxon>Conifers I</taxon>
        <taxon>Pinales</taxon>
        <taxon>Pinaceae</taxon>
        <taxon>Picea</taxon>
    </lineage>
</organism>
<gene>
    <name evidence="1" type="ORF">ABT39_MTgene6043</name>
</gene>
<dbReference type="EMBL" id="LKAM01000008">
    <property type="protein sequence ID" value="KUM47037.1"/>
    <property type="molecule type" value="Genomic_DNA"/>
</dbReference>
<comment type="caution">
    <text evidence="1">The sequence shown here is derived from an EMBL/GenBank/DDBJ whole genome shotgun (WGS) entry which is preliminary data.</text>
</comment>
<protein>
    <submittedName>
        <fullName evidence="1">Uncharacterized protein</fullName>
    </submittedName>
</protein>
<dbReference type="AlphaFoldDB" id="A0A101LX83"/>
<accession>A0A101LX83</accession>
<name>A0A101LX83_PICGL</name>
<evidence type="ECO:0000313" key="1">
    <source>
        <dbReference type="EMBL" id="KUM47037.1"/>
    </source>
</evidence>
<keyword evidence="1" id="KW-0496">Mitochondrion</keyword>
<geneLocation type="mitochondrion" evidence="1"/>
<proteinExistence type="predicted"/>
<sequence length="50" mass="5660">MVCFPIPPSGMIRVGLNPVGNAWPDYSLPTQPSMHEEPVSFLYFDHHFLS</sequence>